<dbReference type="Gene3D" id="3.40.50.720">
    <property type="entry name" value="NAD(P)-binding Rossmann-like Domain"/>
    <property type="match status" value="1"/>
</dbReference>
<gene>
    <name evidence="2" type="ORF">GZA08_12635</name>
</gene>
<dbReference type="CDD" id="cd08946">
    <property type="entry name" value="SDR_e"/>
    <property type="match status" value="1"/>
</dbReference>
<keyword evidence="3" id="KW-1185">Reference proteome</keyword>
<evidence type="ECO:0000313" key="2">
    <source>
        <dbReference type="EMBL" id="NDV01813.1"/>
    </source>
</evidence>
<evidence type="ECO:0000259" key="1">
    <source>
        <dbReference type="Pfam" id="PF01370"/>
    </source>
</evidence>
<comment type="caution">
    <text evidence="2">The sequence shown here is derived from an EMBL/GenBank/DDBJ whole genome shotgun (WGS) entry which is preliminary data.</text>
</comment>
<dbReference type="SUPFAM" id="SSF51735">
    <property type="entry name" value="NAD(P)-binding Rossmann-fold domains"/>
    <property type="match status" value="1"/>
</dbReference>
<protein>
    <submittedName>
        <fullName evidence="2">NAD(P)-dependent oxidoreductase</fullName>
    </submittedName>
</protein>
<dbReference type="EMBL" id="JAAGAB010000003">
    <property type="protein sequence ID" value="NDV01813.1"/>
    <property type="molecule type" value="Genomic_DNA"/>
</dbReference>
<dbReference type="InterPro" id="IPR050177">
    <property type="entry name" value="Lipid_A_modif_metabolic_enz"/>
</dbReference>
<dbReference type="PANTHER" id="PTHR43245">
    <property type="entry name" value="BIFUNCTIONAL POLYMYXIN RESISTANCE PROTEIN ARNA"/>
    <property type="match status" value="1"/>
</dbReference>
<dbReference type="PANTHER" id="PTHR43245:SF58">
    <property type="entry name" value="BLL5923 PROTEIN"/>
    <property type="match status" value="1"/>
</dbReference>
<dbReference type="Proteomes" id="UP000474757">
    <property type="component" value="Unassembled WGS sequence"/>
</dbReference>
<reference evidence="2 3" key="1">
    <citation type="submission" date="2020-02" db="EMBL/GenBank/DDBJ databases">
        <title>Pseudoroseicyclus tamarix, sp. nov., isolated from offshore sediment of a Tamarix chinensis forest.</title>
        <authorList>
            <person name="Gai Y."/>
        </authorList>
    </citation>
    <scope>NUCLEOTIDE SEQUENCE [LARGE SCALE GENOMIC DNA]</scope>
    <source>
        <strain evidence="2 3">CLL3-39</strain>
    </source>
</reference>
<dbReference type="Pfam" id="PF01370">
    <property type="entry name" value="Epimerase"/>
    <property type="match status" value="1"/>
</dbReference>
<dbReference type="RefSeq" id="WP_163894205.1">
    <property type="nucleotide sequence ID" value="NZ_JAAFYS010000003.1"/>
</dbReference>
<dbReference type="InterPro" id="IPR001509">
    <property type="entry name" value="Epimerase_deHydtase"/>
</dbReference>
<evidence type="ECO:0000313" key="3">
    <source>
        <dbReference type="Proteomes" id="UP000474757"/>
    </source>
</evidence>
<feature type="domain" description="NAD-dependent epimerase/dehydratase" evidence="1">
    <location>
        <begin position="5"/>
        <end position="219"/>
    </location>
</feature>
<sequence length="325" mass="36445">MKDQIVVFGGAGFIGSHLLERMSKTDPEAQMTSVDIAEPRWRVDGVTYLRHDLTLPLGDLIDGPVRKIFNLAAVHTTPGHPDWEYFWANVLGATHVCDFARSKGVNELLFTSSISVYGPTEEAVDESSPLRPESAYGKSKLCAEEIHRQWHNEQPAGRKLTIVRPAVIFGREERGNFTRMTRMLARNRFVFPGRTDTIKSCGYVKDLVESMFFAMDRAEPTFTYNFAYPERHTSKDIADAMAEVGGYKKAERVVPKLAVLGAGQVFEGLDRVGVKTGINRARVMKLNLSTNVVPEALVATGFRYSYDLKSALADWKKESKRTDFD</sequence>
<accession>A0A6B2JK40</accession>
<organism evidence="2 3">
    <name type="scientific">Pseudoroseicyclus tamaricis</name>
    <dbReference type="NCBI Taxonomy" id="2705421"/>
    <lineage>
        <taxon>Bacteria</taxon>
        <taxon>Pseudomonadati</taxon>
        <taxon>Pseudomonadota</taxon>
        <taxon>Alphaproteobacteria</taxon>
        <taxon>Rhodobacterales</taxon>
        <taxon>Paracoccaceae</taxon>
        <taxon>Pseudoroseicyclus</taxon>
    </lineage>
</organism>
<dbReference type="InterPro" id="IPR036291">
    <property type="entry name" value="NAD(P)-bd_dom_sf"/>
</dbReference>
<dbReference type="AlphaFoldDB" id="A0A6B2JK40"/>
<name>A0A6B2JK40_9RHOB</name>
<proteinExistence type="predicted"/>